<name>A0A381VFC0_9ZZZZ</name>
<evidence type="ECO:0000313" key="2">
    <source>
        <dbReference type="EMBL" id="SVA38711.1"/>
    </source>
</evidence>
<sequence>MAEPLSIQSVLRSLIRTPNEKFQTYNRYGKTLPGVEWLPLSGGAEADKEVYLIRFGPGSRSHPHIHQGSEEFLVLDGELTDHDGMVFQTGDFVRFEPGSEHWSFSEKGCTLLVILAGGTNRPVPESGSNLVK</sequence>
<reference evidence="2" key="1">
    <citation type="submission" date="2018-05" db="EMBL/GenBank/DDBJ databases">
        <authorList>
            <person name="Lanie J.A."/>
            <person name="Ng W.-L."/>
            <person name="Kazmierczak K.M."/>
            <person name="Andrzejewski T.M."/>
            <person name="Davidsen T.M."/>
            <person name="Wayne K.J."/>
            <person name="Tettelin H."/>
            <person name="Glass J.I."/>
            <person name="Rusch D."/>
            <person name="Podicherti R."/>
            <person name="Tsui H.-C.T."/>
            <person name="Winkler M.E."/>
        </authorList>
    </citation>
    <scope>NUCLEOTIDE SEQUENCE</scope>
</reference>
<accession>A0A381VFC0</accession>
<evidence type="ECO:0000259" key="1">
    <source>
        <dbReference type="Pfam" id="PF12973"/>
    </source>
</evidence>
<gene>
    <name evidence="2" type="ORF">METZ01_LOCUS91565</name>
</gene>
<dbReference type="InterPro" id="IPR011051">
    <property type="entry name" value="RmlC_Cupin_sf"/>
</dbReference>
<dbReference type="InterPro" id="IPR025979">
    <property type="entry name" value="ChrR-like_cupin_dom"/>
</dbReference>
<organism evidence="2">
    <name type="scientific">marine metagenome</name>
    <dbReference type="NCBI Taxonomy" id="408172"/>
    <lineage>
        <taxon>unclassified sequences</taxon>
        <taxon>metagenomes</taxon>
        <taxon>ecological metagenomes</taxon>
    </lineage>
</organism>
<dbReference type="SUPFAM" id="SSF51182">
    <property type="entry name" value="RmlC-like cupins"/>
    <property type="match status" value="1"/>
</dbReference>
<protein>
    <recommendedName>
        <fullName evidence="1">ChrR-like cupin domain-containing protein</fullName>
    </recommendedName>
</protein>
<feature type="domain" description="ChrR-like cupin" evidence="1">
    <location>
        <begin position="30"/>
        <end position="114"/>
    </location>
</feature>
<dbReference type="InterPro" id="IPR014710">
    <property type="entry name" value="RmlC-like_jellyroll"/>
</dbReference>
<dbReference type="Gene3D" id="2.60.120.10">
    <property type="entry name" value="Jelly Rolls"/>
    <property type="match status" value="1"/>
</dbReference>
<dbReference type="Pfam" id="PF12973">
    <property type="entry name" value="Cupin_7"/>
    <property type="match status" value="1"/>
</dbReference>
<dbReference type="AlphaFoldDB" id="A0A381VFC0"/>
<dbReference type="EMBL" id="UINC01008608">
    <property type="protein sequence ID" value="SVA38711.1"/>
    <property type="molecule type" value="Genomic_DNA"/>
</dbReference>
<proteinExistence type="predicted"/>